<evidence type="ECO:0000256" key="5">
    <source>
        <dbReference type="ARBA" id="ARBA00022692"/>
    </source>
</evidence>
<proteinExistence type="inferred from homology"/>
<keyword evidence="10 18" id="KW-0067">ATP-binding</keyword>
<dbReference type="PROSITE" id="PS00108">
    <property type="entry name" value="PROTEIN_KINASE_ST"/>
    <property type="match status" value="1"/>
</dbReference>
<reference evidence="24" key="1">
    <citation type="journal article" date="2016" name="Nat. Genet.">
        <title>A high-quality carrot genome assembly provides new insights into carotenoid accumulation and asterid genome evolution.</title>
        <authorList>
            <person name="Iorizzo M."/>
            <person name="Ellison S."/>
            <person name="Senalik D."/>
            <person name="Zeng P."/>
            <person name="Satapoomin P."/>
            <person name="Huang J."/>
            <person name="Bowman M."/>
            <person name="Iovene M."/>
            <person name="Sanseverino W."/>
            <person name="Cavagnaro P."/>
            <person name="Yildiz M."/>
            <person name="Macko-Podgorni A."/>
            <person name="Moranska E."/>
            <person name="Grzebelus E."/>
            <person name="Grzebelus D."/>
            <person name="Ashrafi H."/>
            <person name="Zheng Z."/>
            <person name="Cheng S."/>
            <person name="Spooner D."/>
            <person name="Van Deynze A."/>
            <person name="Simon P."/>
        </authorList>
    </citation>
    <scope>NUCLEOTIDE SEQUENCE [LARGE SCALE GENOMIC DNA]</scope>
    <source>
        <tissue evidence="24">Leaf</tissue>
    </source>
</reference>
<keyword evidence="15" id="KW-0325">Glycoprotein</keyword>
<evidence type="ECO:0000256" key="10">
    <source>
        <dbReference type="ARBA" id="ARBA00022840"/>
    </source>
</evidence>
<dbReference type="InterPro" id="IPR024171">
    <property type="entry name" value="SRK-like_kinase"/>
</dbReference>
<evidence type="ECO:0000256" key="14">
    <source>
        <dbReference type="ARBA" id="ARBA00023170"/>
    </source>
</evidence>
<dbReference type="Gene3D" id="3.30.200.20">
    <property type="entry name" value="Phosphorylase Kinase, domain 1"/>
    <property type="match status" value="1"/>
</dbReference>
<keyword evidence="11 20" id="KW-1133">Transmembrane helix</keyword>
<evidence type="ECO:0000256" key="2">
    <source>
        <dbReference type="ARBA" id="ARBA00022527"/>
    </source>
</evidence>
<dbReference type="GO" id="GO:0005524">
    <property type="term" value="F:ATP binding"/>
    <property type="evidence" value="ECO:0007669"/>
    <property type="project" value="UniProtKB-UniRule"/>
</dbReference>
<evidence type="ECO:0000256" key="21">
    <source>
        <dbReference type="SAM" id="SignalP"/>
    </source>
</evidence>
<dbReference type="CDD" id="cd14066">
    <property type="entry name" value="STKc_IRAK"/>
    <property type="match status" value="1"/>
</dbReference>
<evidence type="ECO:0000259" key="23">
    <source>
        <dbReference type="PROSITE" id="PS50927"/>
    </source>
</evidence>
<dbReference type="GO" id="GO:0030246">
    <property type="term" value="F:carbohydrate binding"/>
    <property type="evidence" value="ECO:0007669"/>
    <property type="project" value="UniProtKB-KW"/>
</dbReference>
<dbReference type="SMART" id="SM00108">
    <property type="entry name" value="B_lectin"/>
    <property type="match status" value="1"/>
</dbReference>
<dbReference type="OMA" id="NICIGRI"/>
<evidence type="ECO:0000256" key="3">
    <source>
        <dbReference type="ARBA" id="ARBA00022536"/>
    </source>
</evidence>
<evidence type="ECO:0000256" key="12">
    <source>
        <dbReference type="ARBA" id="ARBA00023136"/>
    </source>
</evidence>
<protein>
    <recommendedName>
        <fullName evidence="18">Receptor-like serine/threonine-protein kinase</fullName>
        <ecNumber evidence="18">2.7.11.1</ecNumber>
    </recommendedName>
</protein>
<dbReference type="EMBL" id="CP093343">
    <property type="protein sequence ID" value="WOG83190.1"/>
    <property type="molecule type" value="Genomic_DNA"/>
</dbReference>
<comment type="catalytic activity">
    <reaction evidence="16 18">
        <text>L-threonyl-[protein] + ATP = O-phospho-L-threonyl-[protein] + ADP + H(+)</text>
        <dbReference type="Rhea" id="RHEA:46608"/>
        <dbReference type="Rhea" id="RHEA-COMP:11060"/>
        <dbReference type="Rhea" id="RHEA-COMP:11605"/>
        <dbReference type="ChEBI" id="CHEBI:15378"/>
        <dbReference type="ChEBI" id="CHEBI:30013"/>
        <dbReference type="ChEBI" id="CHEBI:30616"/>
        <dbReference type="ChEBI" id="CHEBI:61977"/>
        <dbReference type="ChEBI" id="CHEBI:456216"/>
        <dbReference type="EC" id="2.7.11.1"/>
    </reaction>
</comment>
<dbReference type="InterPro" id="IPR036426">
    <property type="entry name" value="Bulb-type_lectin_dom_sf"/>
</dbReference>
<keyword evidence="6 21" id="KW-0732">Signal</keyword>
<dbReference type="Pfam" id="PF01453">
    <property type="entry name" value="B_lectin"/>
    <property type="match status" value="1"/>
</dbReference>
<name>A0A162B3S5_DAUCS</name>
<keyword evidence="4 18" id="KW-0808">Transferase</keyword>
<keyword evidence="9 18" id="KW-0418">Kinase</keyword>
<dbReference type="EC" id="2.7.11.1" evidence="18"/>
<organism evidence="24">
    <name type="scientific">Daucus carota subsp. sativus</name>
    <name type="common">Carrot</name>
    <dbReference type="NCBI Taxonomy" id="79200"/>
    <lineage>
        <taxon>Eukaryota</taxon>
        <taxon>Viridiplantae</taxon>
        <taxon>Streptophyta</taxon>
        <taxon>Embryophyta</taxon>
        <taxon>Tracheophyta</taxon>
        <taxon>Spermatophyta</taxon>
        <taxon>Magnoliopsida</taxon>
        <taxon>eudicotyledons</taxon>
        <taxon>Gunneridae</taxon>
        <taxon>Pentapetalae</taxon>
        <taxon>asterids</taxon>
        <taxon>campanulids</taxon>
        <taxon>Apiales</taxon>
        <taxon>Apiaceae</taxon>
        <taxon>Apioideae</taxon>
        <taxon>Scandiceae</taxon>
        <taxon>Daucinae</taxon>
        <taxon>Daucus</taxon>
        <taxon>Daucus sect. Daucus</taxon>
    </lineage>
</organism>
<dbReference type="Pfam" id="PF00069">
    <property type="entry name" value="Pkinase"/>
    <property type="match status" value="1"/>
</dbReference>
<keyword evidence="26" id="KW-1185">Reference proteome</keyword>
<evidence type="ECO:0000256" key="9">
    <source>
        <dbReference type="ARBA" id="ARBA00022777"/>
    </source>
</evidence>
<feature type="transmembrane region" description="Helical" evidence="20">
    <location>
        <begin position="463"/>
        <end position="494"/>
    </location>
</feature>
<evidence type="ECO:0000313" key="25">
    <source>
        <dbReference type="EMBL" id="WOG83190.1"/>
    </source>
</evidence>
<evidence type="ECO:0000256" key="18">
    <source>
        <dbReference type="PIRNR" id="PIRNR000641"/>
    </source>
</evidence>
<evidence type="ECO:0000256" key="6">
    <source>
        <dbReference type="ARBA" id="ARBA00022729"/>
    </source>
</evidence>
<dbReference type="FunFam" id="1.10.510.10:FF:000237">
    <property type="entry name" value="G-type lectin S-receptor-like serine/threonine-protein kinase"/>
    <property type="match status" value="1"/>
</dbReference>
<keyword evidence="3" id="KW-0245">EGF-like domain</keyword>
<dbReference type="FunFam" id="2.90.10.30:FF:000001">
    <property type="entry name" value="Serine/threonine-protein kinase"/>
    <property type="match status" value="1"/>
</dbReference>
<evidence type="ECO:0000256" key="13">
    <source>
        <dbReference type="ARBA" id="ARBA00023157"/>
    </source>
</evidence>
<reference evidence="25" key="2">
    <citation type="submission" date="2022-03" db="EMBL/GenBank/DDBJ databases">
        <title>Draft title - Genomic analysis of global carrot germplasm unveils the trajectory of domestication and the origin of high carotenoid orange carrot.</title>
        <authorList>
            <person name="Iorizzo M."/>
            <person name="Ellison S."/>
            <person name="Senalik D."/>
            <person name="Macko-Podgorni A."/>
            <person name="Grzebelus D."/>
            <person name="Bostan H."/>
            <person name="Rolling W."/>
            <person name="Curaba J."/>
            <person name="Simon P."/>
        </authorList>
    </citation>
    <scope>NUCLEOTIDE SEQUENCE</scope>
    <source>
        <tissue evidence="25">Leaf</tissue>
    </source>
</reference>
<evidence type="ECO:0000256" key="15">
    <source>
        <dbReference type="ARBA" id="ARBA00023180"/>
    </source>
</evidence>
<gene>
    <name evidence="24" type="ORF">DCAR_002279</name>
    <name evidence="25" type="ORF">DCAR_0102364</name>
</gene>
<dbReference type="PANTHER" id="PTHR47976">
    <property type="entry name" value="G-TYPE LECTIN S-RECEPTOR-LIKE SERINE/THREONINE-PROTEIN KINASE SD2-5"/>
    <property type="match status" value="1"/>
</dbReference>
<dbReference type="PROSITE" id="PS50927">
    <property type="entry name" value="BULB_LECTIN"/>
    <property type="match status" value="1"/>
</dbReference>
<comment type="similarity">
    <text evidence="18">Belongs to the protein kinase superfamily. Ser/Thr protein kinase family.</text>
</comment>
<dbReference type="InterPro" id="IPR051343">
    <property type="entry name" value="G-type_lectin_kinases/EP1-like"/>
</dbReference>
<dbReference type="FunFam" id="3.30.200.20:FF:000059">
    <property type="entry name" value="S-receptor-like serine/threonine-protein kinase"/>
    <property type="match status" value="1"/>
</dbReference>
<dbReference type="PROSITE" id="PS00107">
    <property type="entry name" value="PROTEIN_KINASE_ATP"/>
    <property type="match status" value="1"/>
</dbReference>
<dbReference type="SUPFAM" id="SSF56112">
    <property type="entry name" value="Protein kinase-like (PK-like)"/>
    <property type="match status" value="1"/>
</dbReference>
<dbReference type="InterPro" id="IPR011009">
    <property type="entry name" value="Kinase-like_dom_sf"/>
</dbReference>
<dbReference type="InterPro" id="IPR008271">
    <property type="entry name" value="Ser/Thr_kinase_AS"/>
</dbReference>
<keyword evidence="13" id="KW-1015">Disulfide bond</keyword>
<dbReference type="Gene3D" id="1.10.510.10">
    <property type="entry name" value="Transferase(Phosphotransferase) domain 1"/>
    <property type="match status" value="1"/>
</dbReference>
<feature type="chain" id="PRO_5007831628" description="Receptor-like serine/threonine-protein kinase" evidence="21">
    <location>
        <begin position="30"/>
        <end position="814"/>
    </location>
</feature>
<keyword evidence="8 18" id="KW-0547">Nucleotide-binding</keyword>
<dbReference type="Proteomes" id="UP000077755">
    <property type="component" value="Chromosome 1"/>
</dbReference>
<keyword evidence="5 20" id="KW-0812">Transmembrane</keyword>
<dbReference type="GO" id="GO:0016020">
    <property type="term" value="C:membrane"/>
    <property type="evidence" value="ECO:0007669"/>
    <property type="project" value="UniProtKB-SubCell"/>
</dbReference>
<comment type="subcellular location">
    <subcellularLocation>
        <location evidence="1">Membrane</location>
        <topology evidence="1">Single-pass type I membrane protein</topology>
    </subcellularLocation>
</comment>
<dbReference type="Gramene" id="KZN09623">
    <property type="protein sequence ID" value="KZN09623"/>
    <property type="gene ID" value="DCAR_002279"/>
</dbReference>
<dbReference type="EMBL" id="LNRQ01000001">
    <property type="protein sequence ID" value="KZN09623.1"/>
    <property type="molecule type" value="Genomic_DNA"/>
</dbReference>
<evidence type="ECO:0000256" key="20">
    <source>
        <dbReference type="SAM" id="Phobius"/>
    </source>
</evidence>
<evidence type="ECO:0000256" key="16">
    <source>
        <dbReference type="ARBA" id="ARBA00047899"/>
    </source>
</evidence>
<evidence type="ECO:0000256" key="19">
    <source>
        <dbReference type="PROSITE-ProRule" id="PRU10141"/>
    </source>
</evidence>
<dbReference type="Pfam" id="PF08276">
    <property type="entry name" value="PAN_2"/>
    <property type="match status" value="1"/>
</dbReference>
<dbReference type="InterPro" id="IPR001480">
    <property type="entry name" value="Bulb-type_lectin_dom"/>
</dbReference>
<keyword evidence="14" id="KW-0675">Receptor</keyword>
<evidence type="ECO:0000256" key="7">
    <source>
        <dbReference type="ARBA" id="ARBA00022734"/>
    </source>
</evidence>
<accession>A0A162B3S5</accession>
<evidence type="ECO:0000256" key="11">
    <source>
        <dbReference type="ARBA" id="ARBA00022989"/>
    </source>
</evidence>
<comment type="catalytic activity">
    <reaction evidence="17 18">
        <text>L-seryl-[protein] + ATP = O-phospho-L-seryl-[protein] + ADP + H(+)</text>
        <dbReference type="Rhea" id="RHEA:17989"/>
        <dbReference type="Rhea" id="RHEA-COMP:9863"/>
        <dbReference type="Rhea" id="RHEA-COMP:11604"/>
        <dbReference type="ChEBI" id="CHEBI:15378"/>
        <dbReference type="ChEBI" id="CHEBI:29999"/>
        <dbReference type="ChEBI" id="CHEBI:30616"/>
        <dbReference type="ChEBI" id="CHEBI:83421"/>
        <dbReference type="ChEBI" id="CHEBI:456216"/>
        <dbReference type="EC" id="2.7.11.1"/>
    </reaction>
</comment>
<dbReference type="InterPro" id="IPR000719">
    <property type="entry name" value="Prot_kinase_dom"/>
</dbReference>
<dbReference type="CDD" id="cd00028">
    <property type="entry name" value="B_lectin"/>
    <property type="match status" value="1"/>
</dbReference>
<dbReference type="GO" id="GO:0004674">
    <property type="term" value="F:protein serine/threonine kinase activity"/>
    <property type="evidence" value="ECO:0007669"/>
    <property type="project" value="UniProtKB-KW"/>
</dbReference>
<dbReference type="OrthoDB" id="1930390at2759"/>
<dbReference type="SUPFAM" id="SSF51110">
    <property type="entry name" value="alpha-D-mannose-specific plant lectins"/>
    <property type="match status" value="1"/>
</dbReference>
<dbReference type="Gene3D" id="2.90.10.10">
    <property type="entry name" value="Bulb-type lectin domain"/>
    <property type="match status" value="1"/>
</dbReference>
<keyword evidence="7" id="KW-0430">Lectin</keyword>
<dbReference type="InterPro" id="IPR017441">
    <property type="entry name" value="Protein_kinase_ATP_BS"/>
</dbReference>
<keyword evidence="12 20" id="KW-0472">Membrane</keyword>
<dbReference type="InterPro" id="IPR003609">
    <property type="entry name" value="Pan_app"/>
</dbReference>
<feature type="binding site" evidence="19">
    <location>
        <position position="556"/>
    </location>
    <ligand>
        <name>ATP</name>
        <dbReference type="ChEBI" id="CHEBI:30616"/>
    </ligand>
</feature>
<feature type="domain" description="Protein kinase" evidence="22">
    <location>
        <begin position="524"/>
        <end position="812"/>
    </location>
</feature>
<feature type="signal peptide" evidence="21">
    <location>
        <begin position="1"/>
        <end position="29"/>
    </location>
</feature>
<dbReference type="CDD" id="cd01098">
    <property type="entry name" value="PAN_AP_plant"/>
    <property type="match status" value="1"/>
</dbReference>
<feature type="domain" description="Bulb-type lectin" evidence="23">
    <location>
        <begin position="46"/>
        <end position="159"/>
    </location>
</feature>
<dbReference type="SMART" id="SM00220">
    <property type="entry name" value="S_TKc"/>
    <property type="match status" value="1"/>
</dbReference>
<evidence type="ECO:0000256" key="17">
    <source>
        <dbReference type="ARBA" id="ARBA00048679"/>
    </source>
</evidence>
<keyword evidence="2 18" id="KW-0723">Serine/threonine-protein kinase</keyword>
<evidence type="ECO:0000313" key="26">
    <source>
        <dbReference type="Proteomes" id="UP000077755"/>
    </source>
</evidence>
<evidence type="ECO:0000256" key="4">
    <source>
        <dbReference type="ARBA" id="ARBA00022679"/>
    </source>
</evidence>
<dbReference type="Gene3D" id="2.90.10.30">
    <property type="match status" value="1"/>
</dbReference>
<sequence>MILPMPYSPALFCHLNLLLLALLPAFALAQTSTNGTIELNSSLTATDNATPPSWLSPGEDFAFGFRKIDEKSDQFLLSIWYNKIPDRTIVWFADGGNAVPRGSRVQLSADRGLVLSDPEGKQLWNSGTISGQVSRAFFNDTGNFQLLSSDSTKLWESFDYPTDTLLPTQIMQTEGALYSRRSQISFSKGRFQLRLLKDGNLVLNTREILTDYAYKAYYSSETFDSSNASNSGYQVLFDGSGYMHILRRNGDRVTLTPNRALPTTEYYHRATLNVDGVFVQSYHPKSFTGTPNWSSIWREPDNICLDVPADLGSGACGYNSLCSLNADGRSVCECAVGYSLVDPDDKYGNCKPNFSVSCDDYNGQRANEGLYELLQINNANWPTSDYERLEGISDQECRDSCLSDCFCAAVVYGGPTCWKKKLPLSFGRQGSSEKSIVLIKVKKGEHTSQSPEGSSRKDDHGTFILVGSVLLGSSVFFNFVIIGASCLGFLGIYLKNPLKTRPDNDIVETNLRSFTYQELSEATKGFTEVLGSGSFGTVYKGMVQISTSKTLIAAKKLARVTQETDNEFKTEVNAIALTHHKNLVRLVGFCEEGENRLLVYEYMVNGSLSDFVFGEVKPSWTQRVHIALGIARGLAYLHEECNTQIIHCDIKPQNILLDEYYNARISDFGLAKFLMLDQSRTKTAIRGTKGYVAPEWFRSTPVTVKVDVYSFGVMLLEIICCRRNVENFGNEGGGEILTDWIWDCYQQGRLNDAVENDEEVMLIEWTNVERLVMVGMWCIQEDPSLRPTMREVTLMLEGVVDVPQPPCPSSFYSK</sequence>
<dbReference type="PANTHER" id="PTHR47976:SF15">
    <property type="entry name" value="G-TYPE LECTIN S-RECEPTOR-LIKE SERINE_THREONINE-PROTEIN KINASE RLK1"/>
    <property type="match status" value="1"/>
</dbReference>
<dbReference type="PROSITE" id="PS50011">
    <property type="entry name" value="PROTEIN_KINASE_DOM"/>
    <property type="match status" value="1"/>
</dbReference>
<dbReference type="FunFam" id="2.90.10.10:FF:000013">
    <property type="entry name" value="G-type lectin S-receptor-like serine/threonine-protein kinase LECRK1"/>
    <property type="match status" value="1"/>
</dbReference>
<evidence type="ECO:0000313" key="24">
    <source>
        <dbReference type="EMBL" id="KZN09623.1"/>
    </source>
</evidence>
<evidence type="ECO:0000256" key="8">
    <source>
        <dbReference type="ARBA" id="ARBA00022741"/>
    </source>
</evidence>
<evidence type="ECO:0000256" key="1">
    <source>
        <dbReference type="ARBA" id="ARBA00004479"/>
    </source>
</evidence>
<dbReference type="AlphaFoldDB" id="A0A162B3S5"/>
<evidence type="ECO:0000259" key="22">
    <source>
        <dbReference type="PROSITE" id="PS50011"/>
    </source>
</evidence>
<dbReference type="KEGG" id="dcr:108192891"/>
<dbReference type="PIRSF" id="PIRSF000641">
    <property type="entry name" value="SRK"/>
    <property type="match status" value="1"/>
</dbReference>